<dbReference type="InterPro" id="IPR013763">
    <property type="entry name" value="Cyclin-like_dom"/>
</dbReference>
<accession>A0A6F9DHP8</accession>
<evidence type="ECO:0000256" key="2">
    <source>
        <dbReference type="ARBA" id="ARBA00023127"/>
    </source>
</evidence>
<evidence type="ECO:0000256" key="3">
    <source>
        <dbReference type="ARBA" id="ARBA00023306"/>
    </source>
</evidence>
<dbReference type="Gene3D" id="1.10.472.10">
    <property type="entry name" value="Cyclin-like"/>
    <property type="match status" value="2"/>
</dbReference>
<evidence type="ECO:0000256" key="4">
    <source>
        <dbReference type="RuleBase" id="RU000383"/>
    </source>
</evidence>
<dbReference type="SMART" id="SM00385">
    <property type="entry name" value="CYCLIN"/>
    <property type="match status" value="1"/>
</dbReference>
<keyword evidence="3" id="KW-0131">Cell cycle</keyword>
<dbReference type="InterPro" id="IPR039361">
    <property type="entry name" value="Cyclin"/>
</dbReference>
<organism evidence="6">
    <name type="scientific">Phallusia mammillata</name>
    <dbReference type="NCBI Taxonomy" id="59560"/>
    <lineage>
        <taxon>Eukaryota</taxon>
        <taxon>Metazoa</taxon>
        <taxon>Chordata</taxon>
        <taxon>Tunicata</taxon>
        <taxon>Ascidiacea</taxon>
        <taxon>Phlebobranchia</taxon>
        <taxon>Ascidiidae</taxon>
        <taxon>Phallusia</taxon>
    </lineage>
</organism>
<dbReference type="Pfam" id="PF00134">
    <property type="entry name" value="Cyclin_N"/>
    <property type="match status" value="1"/>
</dbReference>
<protein>
    <submittedName>
        <fullName evidence="6">Uncharacterized protein LOC100185492</fullName>
    </submittedName>
</protein>
<sequence length="425" mass="47673">MEKFHGSGIMLKEQAWPLQRLVSMLQSTLNKDKEEWKGVPLSSPASMKDVSPEDRDEVVIWIAELNNQFNFHPETFFLAVSILDRFITAVKAQPKYLKCIAITCFYLASKITEEEDVIPCTGELVEDSNCGCRICDVLRMERIILEKLSWDINATTPLHYLHIFQVIAFSHFTDLSSVISITHRLAALTNDLTHAMCHYKLARFPNAAIALALLSLELESIIVDASKWTSITGQLQAIAKIQTSDFMQCRETLNNLLSDTLFEKVYTKVNSEDIPLHTSQIPCQKASKSKAAFASPNSTWAKQQFRDNSEPDTIIDGENMEVGESPLCYDSDKTLTASEGEETDDESAPLADFESHDRPLTYAEIVKWGMPSYCSGEMQNQDCNKPLQATVPTLSKRCHLQASSFPGQPQRFLAMSEQLAPSMQG</sequence>
<dbReference type="InterPro" id="IPR036915">
    <property type="entry name" value="Cyclin-like_sf"/>
</dbReference>
<name>A0A6F9DHP8_9ASCI</name>
<dbReference type="SUPFAM" id="SSF47954">
    <property type="entry name" value="Cyclin-like"/>
    <property type="match status" value="1"/>
</dbReference>
<dbReference type="FunFam" id="1.10.472.10:FF:000006">
    <property type="entry name" value="Cyclin I"/>
    <property type="match status" value="1"/>
</dbReference>
<dbReference type="GO" id="GO:0051301">
    <property type="term" value="P:cell division"/>
    <property type="evidence" value="ECO:0007669"/>
    <property type="project" value="UniProtKB-KW"/>
</dbReference>
<feature type="domain" description="Cyclin-like" evidence="5">
    <location>
        <begin position="60"/>
        <end position="146"/>
    </location>
</feature>
<dbReference type="InterPro" id="IPR006671">
    <property type="entry name" value="Cyclin_N"/>
</dbReference>
<dbReference type="AlphaFoldDB" id="A0A6F9DHP8"/>
<dbReference type="InterPro" id="IPR048258">
    <property type="entry name" value="Cyclins_cyclin-box"/>
</dbReference>
<comment type="similarity">
    <text evidence="4">Belongs to the cyclin family.</text>
</comment>
<reference evidence="6" key="1">
    <citation type="submission" date="2020-04" db="EMBL/GenBank/DDBJ databases">
        <authorList>
            <person name="Neveu A P."/>
        </authorList>
    </citation>
    <scope>NUCLEOTIDE SEQUENCE</scope>
    <source>
        <tissue evidence="6">Whole embryo</tissue>
    </source>
</reference>
<evidence type="ECO:0000259" key="5">
    <source>
        <dbReference type="SMART" id="SM00385"/>
    </source>
</evidence>
<dbReference type="EMBL" id="LR787080">
    <property type="protein sequence ID" value="CAB3262942.1"/>
    <property type="molecule type" value="mRNA"/>
</dbReference>
<dbReference type="PROSITE" id="PS00292">
    <property type="entry name" value="CYCLINS"/>
    <property type="match status" value="1"/>
</dbReference>
<keyword evidence="1" id="KW-0132">Cell division</keyword>
<keyword evidence="2 4" id="KW-0195">Cyclin</keyword>
<dbReference type="PANTHER" id="PTHR10177">
    <property type="entry name" value="CYCLINS"/>
    <property type="match status" value="1"/>
</dbReference>
<evidence type="ECO:0000313" key="6">
    <source>
        <dbReference type="EMBL" id="CAB3262942.1"/>
    </source>
</evidence>
<proteinExistence type="evidence at transcript level"/>
<evidence type="ECO:0000256" key="1">
    <source>
        <dbReference type="ARBA" id="ARBA00022618"/>
    </source>
</evidence>
<dbReference type="CDD" id="cd20526">
    <property type="entry name" value="CYCLIN_CCNI-like"/>
    <property type="match status" value="1"/>
</dbReference>
<gene>
    <name evidence="6" type="primary">LOC100185492</name>
</gene>